<dbReference type="Pfam" id="PF01585">
    <property type="entry name" value="G-patch"/>
    <property type="match status" value="1"/>
</dbReference>
<dbReference type="InterPro" id="IPR000467">
    <property type="entry name" value="G_patch_dom"/>
</dbReference>
<accession>A0A7J7YDW8</accession>
<dbReference type="InterPro" id="IPR040052">
    <property type="entry name" value="RBM17"/>
</dbReference>
<dbReference type="GO" id="GO:0071011">
    <property type="term" value="C:precatalytic spliceosome"/>
    <property type="evidence" value="ECO:0007669"/>
    <property type="project" value="TreeGrafter"/>
</dbReference>
<feature type="domain" description="G-patch" evidence="1">
    <location>
        <begin position="73"/>
        <end position="116"/>
    </location>
</feature>
<gene>
    <name evidence="2" type="ORF">mMyoMyo1_011032</name>
</gene>
<dbReference type="InterPro" id="IPR012677">
    <property type="entry name" value="Nucleotide-bd_a/b_plait_sf"/>
</dbReference>
<evidence type="ECO:0000313" key="2">
    <source>
        <dbReference type="EMBL" id="KAF6360074.1"/>
    </source>
</evidence>
<reference evidence="2 3" key="1">
    <citation type="journal article" date="2020" name="Nature">
        <title>Six reference-quality genomes reveal evolution of bat adaptations.</title>
        <authorList>
            <person name="Jebb D."/>
            <person name="Huang Z."/>
            <person name="Pippel M."/>
            <person name="Hughes G.M."/>
            <person name="Lavrichenko K."/>
            <person name="Devanna P."/>
            <person name="Winkler S."/>
            <person name="Jermiin L.S."/>
            <person name="Skirmuntt E.C."/>
            <person name="Katzourakis A."/>
            <person name="Burkitt-Gray L."/>
            <person name="Ray D.A."/>
            <person name="Sullivan K.A.M."/>
            <person name="Roscito J.G."/>
            <person name="Kirilenko B.M."/>
            <person name="Davalos L.M."/>
            <person name="Corthals A.P."/>
            <person name="Power M.L."/>
            <person name="Jones G."/>
            <person name="Ransome R.D."/>
            <person name="Dechmann D.K.N."/>
            <person name="Locatelli A.G."/>
            <person name="Puechmaille S.J."/>
            <person name="Fedrigo O."/>
            <person name="Jarvis E.D."/>
            <person name="Hiller M."/>
            <person name="Vernes S.C."/>
            <person name="Myers E.W."/>
            <person name="Teeling E.C."/>
        </authorList>
    </citation>
    <scope>NUCLEOTIDE SEQUENCE [LARGE SCALE GENOMIC DNA]</scope>
    <source>
        <strain evidence="2">MMyoMyo1</strain>
        <tissue evidence="2">Flight muscle</tissue>
    </source>
</reference>
<sequence>MKSVGFQGDQIQILMEIKIMSEKGEEEVWVELPSHHPLLCHSFTHTSIYEEQDSPRSPTGPGSSFLANMGVTVAHKIIQKYGFWESQVCVHGLGKNEQGLSMALSVEKTRKQGGKIIVGEVTEKDAAKKSDSNPLTEILKCPTKAVLLRNMVSAREVDEELEVETKEEREKYGKVGKCVIFEIPGVPDDEAV</sequence>
<dbReference type="Gene3D" id="3.30.70.330">
    <property type="match status" value="1"/>
</dbReference>
<proteinExistence type="predicted"/>
<dbReference type="AlphaFoldDB" id="A0A7J7YDW8"/>
<dbReference type="Proteomes" id="UP000527355">
    <property type="component" value="Unassembled WGS sequence"/>
</dbReference>
<dbReference type="VEuPathDB" id="HostDB:GeneID_118672241"/>
<dbReference type="PANTHER" id="PTHR13288:SF8">
    <property type="entry name" value="SPLICING FACTOR 45"/>
    <property type="match status" value="1"/>
</dbReference>
<dbReference type="EMBL" id="JABWUV010000004">
    <property type="protein sequence ID" value="KAF6360074.1"/>
    <property type="molecule type" value="Genomic_DNA"/>
</dbReference>
<comment type="caution">
    <text evidence="2">The sequence shown here is derived from an EMBL/GenBank/DDBJ whole genome shotgun (WGS) entry which is preliminary data.</text>
</comment>
<dbReference type="GO" id="GO:0000380">
    <property type="term" value="P:alternative mRNA splicing, via spliceosome"/>
    <property type="evidence" value="ECO:0007669"/>
    <property type="project" value="TreeGrafter"/>
</dbReference>
<organism evidence="2 3">
    <name type="scientific">Myotis myotis</name>
    <name type="common">Greater mouse-eared bat</name>
    <name type="synonym">Vespertilio myotis</name>
    <dbReference type="NCBI Taxonomy" id="51298"/>
    <lineage>
        <taxon>Eukaryota</taxon>
        <taxon>Metazoa</taxon>
        <taxon>Chordata</taxon>
        <taxon>Craniata</taxon>
        <taxon>Vertebrata</taxon>
        <taxon>Euteleostomi</taxon>
        <taxon>Mammalia</taxon>
        <taxon>Eutheria</taxon>
        <taxon>Laurasiatheria</taxon>
        <taxon>Chiroptera</taxon>
        <taxon>Yangochiroptera</taxon>
        <taxon>Vespertilionidae</taxon>
        <taxon>Myotis</taxon>
    </lineage>
</organism>
<dbReference type="GO" id="GO:0045292">
    <property type="term" value="P:mRNA cis splicing, via spliceosome"/>
    <property type="evidence" value="ECO:0007669"/>
    <property type="project" value="InterPro"/>
</dbReference>
<evidence type="ECO:0000313" key="3">
    <source>
        <dbReference type="Proteomes" id="UP000527355"/>
    </source>
</evidence>
<name>A0A7J7YDW8_MYOMY</name>
<protein>
    <recommendedName>
        <fullName evidence="1">G-patch domain-containing protein</fullName>
    </recommendedName>
</protein>
<dbReference type="PANTHER" id="PTHR13288">
    <property type="entry name" value="SPLICING FACTOR 45 SPF45"/>
    <property type="match status" value="1"/>
</dbReference>
<dbReference type="GO" id="GO:0003676">
    <property type="term" value="F:nucleic acid binding"/>
    <property type="evidence" value="ECO:0007669"/>
    <property type="project" value="InterPro"/>
</dbReference>
<keyword evidence="3" id="KW-1185">Reference proteome</keyword>
<evidence type="ECO:0000259" key="1">
    <source>
        <dbReference type="Pfam" id="PF01585"/>
    </source>
</evidence>